<keyword evidence="3 9" id="KW-0547">Nucleotide-binding</keyword>
<proteinExistence type="inferred from homology"/>
<evidence type="ECO:0000256" key="5">
    <source>
        <dbReference type="ARBA" id="ARBA00022840"/>
    </source>
</evidence>
<evidence type="ECO:0000256" key="4">
    <source>
        <dbReference type="ARBA" id="ARBA00022777"/>
    </source>
</evidence>
<organism evidence="11 12">
    <name type="scientific">Pseudoclavibacter caeni</name>
    <dbReference type="NCBI Taxonomy" id="908846"/>
    <lineage>
        <taxon>Bacteria</taxon>
        <taxon>Bacillati</taxon>
        <taxon>Actinomycetota</taxon>
        <taxon>Actinomycetes</taxon>
        <taxon>Micrococcales</taxon>
        <taxon>Microbacteriaceae</taxon>
        <taxon>Pseudoclavibacter</taxon>
    </lineage>
</organism>
<dbReference type="EC" id="2.7.1.23" evidence="9"/>
<evidence type="ECO:0000256" key="3">
    <source>
        <dbReference type="ARBA" id="ARBA00022741"/>
    </source>
</evidence>
<feature type="binding site" evidence="9">
    <location>
        <begin position="153"/>
        <end position="154"/>
    </location>
    <ligand>
        <name>NAD(+)</name>
        <dbReference type="ChEBI" id="CHEBI:57540"/>
    </ligand>
</feature>
<dbReference type="InterPro" id="IPR017437">
    <property type="entry name" value="ATP-NAD_kinase_PpnK-typ_C"/>
</dbReference>
<evidence type="ECO:0000256" key="1">
    <source>
        <dbReference type="ARBA" id="ARBA00022490"/>
    </source>
</evidence>
<feature type="binding site" evidence="9">
    <location>
        <position position="164"/>
    </location>
    <ligand>
        <name>NAD(+)</name>
        <dbReference type="ChEBI" id="CHEBI:57540"/>
    </ligand>
</feature>
<dbReference type="GO" id="GO:0003951">
    <property type="term" value="F:NAD+ kinase activity"/>
    <property type="evidence" value="ECO:0007669"/>
    <property type="project" value="UniProtKB-UniRule"/>
</dbReference>
<dbReference type="GO" id="GO:0019674">
    <property type="term" value="P:NAD+ metabolic process"/>
    <property type="evidence" value="ECO:0007669"/>
    <property type="project" value="InterPro"/>
</dbReference>
<feature type="region of interest" description="Disordered" evidence="10">
    <location>
        <begin position="299"/>
        <end position="350"/>
    </location>
</feature>
<comment type="caution">
    <text evidence="9">Lacks conserved residue(s) required for the propagation of feature annotation.</text>
</comment>
<dbReference type="Pfam" id="PF20143">
    <property type="entry name" value="NAD_kinase_C"/>
    <property type="match status" value="1"/>
</dbReference>
<dbReference type="RefSeq" id="WP_158035969.1">
    <property type="nucleotide sequence ID" value="NZ_BAAAZV010000003.1"/>
</dbReference>
<keyword evidence="1 9" id="KW-0963">Cytoplasm</keyword>
<evidence type="ECO:0000313" key="12">
    <source>
        <dbReference type="Proteomes" id="UP000481339"/>
    </source>
</evidence>
<feature type="active site" description="Proton acceptor" evidence="9">
    <location>
        <position position="79"/>
    </location>
</feature>
<feature type="compositionally biased region" description="Gly residues" evidence="10">
    <location>
        <begin position="341"/>
        <end position="350"/>
    </location>
</feature>
<dbReference type="GO" id="GO:0005737">
    <property type="term" value="C:cytoplasm"/>
    <property type="evidence" value="ECO:0007669"/>
    <property type="project" value="UniProtKB-SubCell"/>
</dbReference>
<evidence type="ECO:0000256" key="9">
    <source>
        <dbReference type="HAMAP-Rule" id="MF_00361"/>
    </source>
</evidence>
<keyword evidence="12" id="KW-1185">Reference proteome</keyword>
<dbReference type="PANTHER" id="PTHR20275:SF0">
    <property type="entry name" value="NAD KINASE"/>
    <property type="match status" value="1"/>
</dbReference>
<keyword evidence="5 9" id="KW-0067">ATP-binding</keyword>
<dbReference type="AlphaFoldDB" id="A0A7C8FQV5"/>
<comment type="function">
    <text evidence="9">Involved in the regulation of the intracellular balance of NAD and NADP, and is a key enzyme in the biosynthesis of NADP. Catalyzes specifically the phosphorylation on 2'-hydroxyl of the adenosine moiety of NAD to yield NADP.</text>
</comment>
<dbReference type="SUPFAM" id="SSF111331">
    <property type="entry name" value="NAD kinase/diacylglycerol kinase-like"/>
    <property type="match status" value="1"/>
</dbReference>
<comment type="cofactor">
    <cofactor evidence="9">
        <name>a divalent metal cation</name>
        <dbReference type="ChEBI" id="CHEBI:60240"/>
    </cofactor>
</comment>
<dbReference type="GO" id="GO:0006741">
    <property type="term" value="P:NADP+ biosynthetic process"/>
    <property type="evidence" value="ECO:0007669"/>
    <property type="project" value="UniProtKB-UniRule"/>
</dbReference>
<evidence type="ECO:0000256" key="2">
    <source>
        <dbReference type="ARBA" id="ARBA00022679"/>
    </source>
</evidence>
<accession>A0A7C8FQV5</accession>
<sequence>MADETRRRVLLVVHPRREVALKSTMITLRLLREAGLVPVLAPDGVEPLRQWGVDVDDAEVLGVDCTGPDLEIVMVLGGDGTILRAAELVRFDATPIIGVNLGHVGFLAESERDDLVQAVSHVVRRAYEVERRMALTVRVSDGDRLLFQDWALNEVTIEKPRSNKMITVDVSINGRPFTAFGCDGVMVSTPTGSTAYAFSAGGPIVWPNLEALLFVPLNAHALFARPLVIAPHLTVDVQLSDDADGAVTWCDGRRSQALPPGARVQVSRSAIPVRLARLRTGSFVDRLVNKFELPSLSWQQGAEQRHGPGAQPAPTGRDALAAETIAQREADAHTAQDGRGPSAGGEGGPA</sequence>
<feature type="binding site" evidence="9">
    <location>
        <begin position="79"/>
        <end position="80"/>
    </location>
    <ligand>
        <name>NAD(+)</name>
        <dbReference type="ChEBI" id="CHEBI:57540"/>
    </ligand>
</feature>
<dbReference type="HAMAP" id="MF_00361">
    <property type="entry name" value="NAD_kinase"/>
    <property type="match status" value="1"/>
</dbReference>
<feature type="compositionally biased region" description="Basic and acidic residues" evidence="10">
    <location>
        <begin position="326"/>
        <end position="336"/>
    </location>
</feature>
<name>A0A7C8FQV5_9MICO</name>
<reference evidence="11 12" key="1">
    <citation type="submission" date="2019-09" db="EMBL/GenBank/DDBJ databases">
        <title>Phylogeny of genus Pseudoclavibacter and closely related genus.</title>
        <authorList>
            <person name="Li Y."/>
        </authorList>
    </citation>
    <scope>NUCLEOTIDE SEQUENCE [LARGE SCALE GENOMIC DNA]</scope>
    <source>
        <strain evidence="11 12">JCM 16921</strain>
    </source>
</reference>
<dbReference type="OrthoDB" id="9774737at2"/>
<keyword evidence="2 9" id="KW-0808">Transferase</keyword>
<dbReference type="NCBIfam" id="NF002892">
    <property type="entry name" value="PRK03372.1"/>
    <property type="match status" value="1"/>
</dbReference>
<feature type="binding site" evidence="9">
    <location>
        <begin position="194"/>
        <end position="199"/>
    </location>
    <ligand>
        <name>NAD(+)</name>
        <dbReference type="ChEBI" id="CHEBI:57540"/>
    </ligand>
</feature>
<keyword evidence="4 9" id="KW-0418">Kinase</keyword>
<evidence type="ECO:0000313" key="11">
    <source>
        <dbReference type="EMBL" id="KAB1633047.1"/>
    </source>
</evidence>
<dbReference type="PANTHER" id="PTHR20275">
    <property type="entry name" value="NAD KINASE"/>
    <property type="match status" value="1"/>
</dbReference>
<evidence type="ECO:0000256" key="7">
    <source>
        <dbReference type="ARBA" id="ARBA00023027"/>
    </source>
</evidence>
<feature type="binding site" evidence="9">
    <location>
        <position position="84"/>
    </location>
    <ligand>
        <name>NAD(+)</name>
        <dbReference type="ChEBI" id="CHEBI:57540"/>
    </ligand>
</feature>
<dbReference type="Pfam" id="PF01513">
    <property type="entry name" value="NAD_kinase"/>
    <property type="match status" value="1"/>
</dbReference>
<dbReference type="Proteomes" id="UP000481339">
    <property type="component" value="Unassembled WGS sequence"/>
</dbReference>
<evidence type="ECO:0000256" key="10">
    <source>
        <dbReference type="SAM" id="MobiDB-lite"/>
    </source>
</evidence>
<dbReference type="GO" id="GO:0051287">
    <property type="term" value="F:NAD binding"/>
    <property type="evidence" value="ECO:0007669"/>
    <property type="project" value="UniProtKB-ARBA"/>
</dbReference>
<dbReference type="Gene3D" id="2.60.200.30">
    <property type="entry name" value="Probable inorganic polyphosphate/atp-NAD kinase, domain 2"/>
    <property type="match status" value="1"/>
</dbReference>
<dbReference type="InterPro" id="IPR017438">
    <property type="entry name" value="ATP-NAD_kinase_N"/>
</dbReference>
<evidence type="ECO:0000256" key="8">
    <source>
        <dbReference type="ARBA" id="ARBA00047925"/>
    </source>
</evidence>
<evidence type="ECO:0000256" key="6">
    <source>
        <dbReference type="ARBA" id="ARBA00022857"/>
    </source>
</evidence>
<dbReference type="EMBL" id="WBKA01000002">
    <property type="protein sequence ID" value="KAB1633047.1"/>
    <property type="molecule type" value="Genomic_DNA"/>
</dbReference>
<dbReference type="InterPro" id="IPR016064">
    <property type="entry name" value="NAD/diacylglycerol_kinase_sf"/>
</dbReference>
<dbReference type="Gene3D" id="3.40.50.10330">
    <property type="entry name" value="Probable inorganic polyphosphate/atp-NAD kinase, domain 1"/>
    <property type="match status" value="1"/>
</dbReference>
<protein>
    <recommendedName>
        <fullName evidence="9">NAD kinase</fullName>
        <ecNumber evidence="9">2.7.1.23</ecNumber>
    </recommendedName>
    <alternativeName>
        <fullName evidence="9">ATP-dependent NAD kinase</fullName>
    </alternativeName>
</protein>
<dbReference type="GO" id="GO:0046872">
    <property type="term" value="F:metal ion binding"/>
    <property type="evidence" value="ECO:0007669"/>
    <property type="project" value="UniProtKB-UniRule"/>
</dbReference>
<comment type="subcellular location">
    <subcellularLocation>
        <location evidence="9">Cytoplasm</location>
    </subcellularLocation>
</comment>
<dbReference type="GO" id="GO:0005524">
    <property type="term" value="F:ATP binding"/>
    <property type="evidence" value="ECO:0007669"/>
    <property type="project" value="UniProtKB-KW"/>
</dbReference>
<dbReference type="FunFam" id="2.60.200.30:FF:000007">
    <property type="entry name" value="NAD kinase"/>
    <property type="match status" value="1"/>
</dbReference>
<gene>
    <name evidence="9" type="primary">nadK</name>
    <name evidence="11" type="ORF">F8O02_04170</name>
</gene>
<dbReference type="InterPro" id="IPR002504">
    <property type="entry name" value="NADK"/>
</dbReference>
<comment type="catalytic activity">
    <reaction evidence="8 9">
        <text>NAD(+) + ATP = ADP + NADP(+) + H(+)</text>
        <dbReference type="Rhea" id="RHEA:18629"/>
        <dbReference type="ChEBI" id="CHEBI:15378"/>
        <dbReference type="ChEBI" id="CHEBI:30616"/>
        <dbReference type="ChEBI" id="CHEBI:57540"/>
        <dbReference type="ChEBI" id="CHEBI:58349"/>
        <dbReference type="ChEBI" id="CHEBI:456216"/>
        <dbReference type="EC" id="2.7.1.23"/>
    </reaction>
</comment>
<keyword evidence="6 9" id="KW-0521">NADP</keyword>
<keyword evidence="7 9" id="KW-0520">NAD</keyword>
<feature type="binding site" evidence="9">
    <location>
        <position position="183"/>
    </location>
    <ligand>
        <name>NAD(+)</name>
        <dbReference type="ChEBI" id="CHEBI:57540"/>
    </ligand>
</feature>
<comment type="caution">
    <text evidence="11">The sequence shown here is derived from an EMBL/GenBank/DDBJ whole genome shotgun (WGS) entry which is preliminary data.</text>
</comment>
<comment type="similarity">
    <text evidence="9">Belongs to the NAD kinase family.</text>
</comment>